<dbReference type="EMBL" id="MU251469">
    <property type="protein sequence ID" value="KAG9234268.1"/>
    <property type="molecule type" value="Genomic_DNA"/>
</dbReference>
<evidence type="ECO:0000256" key="2">
    <source>
        <dbReference type="SAM" id="Phobius"/>
    </source>
</evidence>
<sequence length="217" mass="25211">MMDYMGLQGVLLSAVFALALIMLLIPFILHSTFFLHYRLALDRNDSWGSLFYYSTRYIFNREIPAHDVRALSSFFAIARLSRCLHRFVSRHIFPLILKHAANHTQDDRRPSAIPICRVHKSMSHSICRYHQTDIHTHILLTSFQNPLSPSAPLAQGPMPPSSRIVYYPTATISPFRPPQLTNQHGHRRNQFFPQPYPLFPRGESRGEDEPWYAARRQ</sequence>
<organism evidence="3 4">
    <name type="scientific">Amylocarpus encephaloides</name>
    <dbReference type="NCBI Taxonomy" id="45428"/>
    <lineage>
        <taxon>Eukaryota</taxon>
        <taxon>Fungi</taxon>
        <taxon>Dikarya</taxon>
        <taxon>Ascomycota</taxon>
        <taxon>Pezizomycotina</taxon>
        <taxon>Leotiomycetes</taxon>
        <taxon>Helotiales</taxon>
        <taxon>Helotiales incertae sedis</taxon>
        <taxon>Amylocarpus</taxon>
    </lineage>
</organism>
<evidence type="ECO:0000313" key="4">
    <source>
        <dbReference type="Proteomes" id="UP000824998"/>
    </source>
</evidence>
<reference evidence="3" key="1">
    <citation type="journal article" date="2021" name="IMA Fungus">
        <title>Genomic characterization of three marine fungi, including Emericellopsis atlantica sp. nov. with signatures of a generalist lifestyle and marine biomass degradation.</title>
        <authorList>
            <person name="Hagestad O.C."/>
            <person name="Hou L."/>
            <person name="Andersen J.H."/>
            <person name="Hansen E.H."/>
            <person name="Altermark B."/>
            <person name="Li C."/>
            <person name="Kuhnert E."/>
            <person name="Cox R.J."/>
            <person name="Crous P.W."/>
            <person name="Spatafora J.W."/>
            <person name="Lail K."/>
            <person name="Amirebrahimi M."/>
            <person name="Lipzen A."/>
            <person name="Pangilinan J."/>
            <person name="Andreopoulos W."/>
            <person name="Hayes R.D."/>
            <person name="Ng V."/>
            <person name="Grigoriev I.V."/>
            <person name="Jackson S.A."/>
            <person name="Sutton T.D.S."/>
            <person name="Dobson A.D.W."/>
            <person name="Rama T."/>
        </authorList>
    </citation>
    <scope>NUCLEOTIDE SEQUENCE</scope>
    <source>
        <strain evidence="3">TRa018bII</strain>
    </source>
</reference>
<dbReference type="AlphaFoldDB" id="A0A9P8C535"/>
<evidence type="ECO:0000313" key="3">
    <source>
        <dbReference type="EMBL" id="KAG9234268.1"/>
    </source>
</evidence>
<dbReference type="Proteomes" id="UP000824998">
    <property type="component" value="Unassembled WGS sequence"/>
</dbReference>
<name>A0A9P8C535_9HELO</name>
<keyword evidence="4" id="KW-1185">Reference proteome</keyword>
<protein>
    <submittedName>
        <fullName evidence="3">Uncharacterized protein</fullName>
    </submittedName>
</protein>
<feature type="region of interest" description="Disordered" evidence="1">
    <location>
        <begin position="182"/>
        <end position="217"/>
    </location>
</feature>
<keyword evidence="2" id="KW-0812">Transmembrane</keyword>
<keyword evidence="2" id="KW-1133">Transmembrane helix</keyword>
<proteinExistence type="predicted"/>
<comment type="caution">
    <text evidence="3">The sequence shown here is derived from an EMBL/GenBank/DDBJ whole genome shotgun (WGS) entry which is preliminary data.</text>
</comment>
<accession>A0A9P8C535</accession>
<gene>
    <name evidence="3" type="ORF">BJ875DRAFT_19596</name>
</gene>
<feature type="transmembrane region" description="Helical" evidence="2">
    <location>
        <begin position="6"/>
        <end position="29"/>
    </location>
</feature>
<evidence type="ECO:0000256" key="1">
    <source>
        <dbReference type="SAM" id="MobiDB-lite"/>
    </source>
</evidence>
<keyword evidence="2" id="KW-0472">Membrane</keyword>